<protein>
    <submittedName>
        <fullName evidence="2">Dimerisation domain-containing protein</fullName>
    </submittedName>
</protein>
<dbReference type="Proteomes" id="UP000036681">
    <property type="component" value="Unplaced"/>
</dbReference>
<proteinExistence type="predicted"/>
<name>A0A0M3IVU8_ASCLU</name>
<evidence type="ECO:0000313" key="2">
    <source>
        <dbReference type="WBParaSite" id="ALUE_0002287601-mRNA-1"/>
    </source>
</evidence>
<keyword evidence="1" id="KW-1185">Reference proteome</keyword>
<accession>A0A0M3IVU8</accession>
<dbReference type="AlphaFoldDB" id="A0A0M3IVU8"/>
<evidence type="ECO:0000313" key="1">
    <source>
        <dbReference type="Proteomes" id="UP000036681"/>
    </source>
</evidence>
<reference evidence="2" key="1">
    <citation type="submission" date="2017-02" db="UniProtKB">
        <authorList>
            <consortium name="WormBaseParasite"/>
        </authorList>
    </citation>
    <scope>IDENTIFICATION</scope>
</reference>
<sequence length="80" mass="8606">MSMSSQRDLESAIYADRSTASTCVRMSRTWMSPDMGRIEALLLLHAAGFVDTSRGLIEGCRGPVGATGVQETSLASIIHF</sequence>
<organism evidence="1 2">
    <name type="scientific">Ascaris lumbricoides</name>
    <name type="common">Giant roundworm</name>
    <dbReference type="NCBI Taxonomy" id="6252"/>
    <lineage>
        <taxon>Eukaryota</taxon>
        <taxon>Metazoa</taxon>
        <taxon>Ecdysozoa</taxon>
        <taxon>Nematoda</taxon>
        <taxon>Chromadorea</taxon>
        <taxon>Rhabditida</taxon>
        <taxon>Spirurina</taxon>
        <taxon>Ascaridomorpha</taxon>
        <taxon>Ascaridoidea</taxon>
        <taxon>Ascarididae</taxon>
        <taxon>Ascaris</taxon>
    </lineage>
</organism>
<dbReference type="WBParaSite" id="ALUE_0002287601-mRNA-1">
    <property type="protein sequence ID" value="ALUE_0002287601-mRNA-1"/>
    <property type="gene ID" value="ALUE_0002287601"/>
</dbReference>